<dbReference type="OrthoDB" id="3351939at2759"/>
<dbReference type="Proteomes" id="UP000054270">
    <property type="component" value="Unassembled WGS sequence"/>
</dbReference>
<organism evidence="1 2">
    <name type="scientific">Hypholoma sublateritium (strain FD-334 SS-4)</name>
    <dbReference type="NCBI Taxonomy" id="945553"/>
    <lineage>
        <taxon>Eukaryota</taxon>
        <taxon>Fungi</taxon>
        <taxon>Dikarya</taxon>
        <taxon>Basidiomycota</taxon>
        <taxon>Agaricomycotina</taxon>
        <taxon>Agaricomycetes</taxon>
        <taxon>Agaricomycetidae</taxon>
        <taxon>Agaricales</taxon>
        <taxon>Agaricineae</taxon>
        <taxon>Strophariaceae</taxon>
        <taxon>Hypholoma</taxon>
    </lineage>
</organism>
<gene>
    <name evidence="1" type="ORF">HYPSUDRAFT_78907</name>
</gene>
<protein>
    <submittedName>
        <fullName evidence="1">Uncharacterized protein</fullName>
    </submittedName>
</protein>
<dbReference type="Gene3D" id="1.20.1280.50">
    <property type="match status" value="1"/>
</dbReference>
<dbReference type="EMBL" id="KN817581">
    <property type="protein sequence ID" value="KJA19099.1"/>
    <property type="molecule type" value="Genomic_DNA"/>
</dbReference>
<keyword evidence="2" id="KW-1185">Reference proteome</keyword>
<dbReference type="SUPFAM" id="SSF81383">
    <property type="entry name" value="F-box domain"/>
    <property type="match status" value="1"/>
</dbReference>
<evidence type="ECO:0000313" key="2">
    <source>
        <dbReference type="Proteomes" id="UP000054270"/>
    </source>
</evidence>
<accession>A0A0D2NJN3</accession>
<reference evidence="2" key="1">
    <citation type="submission" date="2014-04" db="EMBL/GenBank/DDBJ databases">
        <title>Evolutionary Origins and Diversification of the Mycorrhizal Mutualists.</title>
        <authorList>
            <consortium name="DOE Joint Genome Institute"/>
            <consortium name="Mycorrhizal Genomics Consortium"/>
            <person name="Kohler A."/>
            <person name="Kuo A."/>
            <person name="Nagy L.G."/>
            <person name="Floudas D."/>
            <person name="Copeland A."/>
            <person name="Barry K.W."/>
            <person name="Cichocki N."/>
            <person name="Veneault-Fourrey C."/>
            <person name="LaButti K."/>
            <person name="Lindquist E.A."/>
            <person name="Lipzen A."/>
            <person name="Lundell T."/>
            <person name="Morin E."/>
            <person name="Murat C."/>
            <person name="Riley R."/>
            <person name="Ohm R."/>
            <person name="Sun H."/>
            <person name="Tunlid A."/>
            <person name="Henrissat B."/>
            <person name="Grigoriev I.V."/>
            <person name="Hibbett D.S."/>
            <person name="Martin F."/>
        </authorList>
    </citation>
    <scope>NUCLEOTIDE SEQUENCE [LARGE SCALE GENOMIC DNA]</scope>
    <source>
        <strain evidence="2">FD-334 SS-4</strain>
    </source>
</reference>
<proteinExistence type="predicted"/>
<dbReference type="AlphaFoldDB" id="A0A0D2NJN3"/>
<dbReference type="InterPro" id="IPR036047">
    <property type="entry name" value="F-box-like_dom_sf"/>
</dbReference>
<evidence type="ECO:0000313" key="1">
    <source>
        <dbReference type="EMBL" id="KJA19099.1"/>
    </source>
</evidence>
<sequence length="548" mass="60373">MGNSCQCAVNPLYIQDPNSRNAHPPPRNRIFSYQAQALMSDRLSEIAYIRNMLLAEEMRLAAALSSVRSKLNALQPVSCLPSEILEEIFDVCVSWLYGHHKPKHRLAWTQVCCSWRQISLNSSRLWQRIDLCDSRFADEFLVRSKEAPLSIVSASPLKLTTDNLALHINRLRCIDVFLFSDDMVRLFTSIGPTLPTAMTHLSLKVPSKSSPLALDVDIPFVRHLALDCVAIKWHTCQNLVHLSVRGLSPECCPSITELHDILEASPSLEFVRLENLTPPSLATESRRPISLIHLTDMIISAQPNIVSAILASLLLGPSTRLQLYASLSDSLHTLFPNGLPYLHGTARSSTGAVRLSRHSAHFLRHGSPAWCDAAAKTLFSISSAPPLSTRVCASLAHLLDLSCVTRLELNTGALFDIPLGVLAALLTGLRSVATLCVAFNELADLLWILQGHVQDASCGGGPGAAPRVCLPCLRTLAFSKPSDLWYHFSDRWLELTVACAQARRLLGAPLVTLEFYRCNGISAESTARLKEFVGQVAIYPEGRHQTQF</sequence>
<dbReference type="STRING" id="945553.A0A0D2NJN3"/>
<dbReference type="OMA" id="CHLEINR"/>
<name>A0A0D2NJN3_HYPSF</name>